<evidence type="ECO:0000259" key="6">
    <source>
        <dbReference type="PROSITE" id="PS50977"/>
    </source>
</evidence>
<dbReference type="Gene3D" id="1.10.357.10">
    <property type="entry name" value="Tetracycline Repressor, domain 2"/>
    <property type="match status" value="1"/>
</dbReference>
<evidence type="ECO:0000256" key="3">
    <source>
        <dbReference type="ARBA" id="ARBA00023125"/>
    </source>
</evidence>
<dbReference type="PANTHER" id="PTHR30055:SF200">
    <property type="entry name" value="HTH-TYPE TRANSCRIPTIONAL REPRESSOR BDCR"/>
    <property type="match status" value="1"/>
</dbReference>
<evidence type="ECO:0000256" key="5">
    <source>
        <dbReference type="PROSITE-ProRule" id="PRU00335"/>
    </source>
</evidence>
<dbReference type="GO" id="GO:0000976">
    <property type="term" value="F:transcription cis-regulatory region binding"/>
    <property type="evidence" value="ECO:0007669"/>
    <property type="project" value="TreeGrafter"/>
</dbReference>
<dbReference type="EMBL" id="RDBE01000001">
    <property type="protein sequence ID" value="RLV50769.1"/>
    <property type="molecule type" value="Genomic_DNA"/>
</dbReference>
<evidence type="ECO:0000256" key="2">
    <source>
        <dbReference type="ARBA" id="ARBA00023015"/>
    </source>
</evidence>
<evidence type="ECO:0000256" key="4">
    <source>
        <dbReference type="ARBA" id="ARBA00023163"/>
    </source>
</evidence>
<dbReference type="AlphaFoldDB" id="A0A3L8P800"/>
<keyword evidence="8" id="KW-1185">Reference proteome</keyword>
<evidence type="ECO:0000313" key="7">
    <source>
        <dbReference type="EMBL" id="RLV50769.1"/>
    </source>
</evidence>
<reference evidence="7 8" key="1">
    <citation type="submission" date="2018-10" db="EMBL/GenBank/DDBJ databases">
        <title>Marmoricola sp. 4Q3S-7 whole genome shotgun sequence.</title>
        <authorList>
            <person name="Li F."/>
        </authorList>
    </citation>
    <scope>NUCLEOTIDE SEQUENCE [LARGE SCALE GENOMIC DNA]</scope>
    <source>
        <strain evidence="7 8">4Q3S-7</strain>
    </source>
</reference>
<organism evidence="7 8">
    <name type="scientific">Nocardioides mangrovicus</name>
    <dbReference type="NCBI Taxonomy" id="2478913"/>
    <lineage>
        <taxon>Bacteria</taxon>
        <taxon>Bacillati</taxon>
        <taxon>Actinomycetota</taxon>
        <taxon>Actinomycetes</taxon>
        <taxon>Propionibacteriales</taxon>
        <taxon>Nocardioidaceae</taxon>
        <taxon>Nocardioides</taxon>
    </lineage>
</organism>
<dbReference type="InterPro" id="IPR009057">
    <property type="entry name" value="Homeodomain-like_sf"/>
</dbReference>
<dbReference type="PANTHER" id="PTHR30055">
    <property type="entry name" value="HTH-TYPE TRANSCRIPTIONAL REGULATOR RUTR"/>
    <property type="match status" value="1"/>
</dbReference>
<evidence type="ECO:0000313" key="8">
    <source>
        <dbReference type="Proteomes" id="UP000281708"/>
    </source>
</evidence>
<dbReference type="PROSITE" id="PS50977">
    <property type="entry name" value="HTH_TETR_2"/>
    <property type="match status" value="1"/>
</dbReference>
<feature type="domain" description="HTH tetR-type" evidence="6">
    <location>
        <begin position="7"/>
        <end position="67"/>
    </location>
</feature>
<dbReference type="Pfam" id="PF00440">
    <property type="entry name" value="TetR_N"/>
    <property type="match status" value="1"/>
</dbReference>
<dbReference type="InterPro" id="IPR036271">
    <property type="entry name" value="Tet_transcr_reg_TetR-rel_C_sf"/>
</dbReference>
<comment type="caution">
    <text evidence="7">The sequence shown here is derived from an EMBL/GenBank/DDBJ whole genome shotgun (WGS) entry which is preliminary data.</text>
</comment>
<evidence type="ECO:0000256" key="1">
    <source>
        <dbReference type="ARBA" id="ARBA00022491"/>
    </source>
</evidence>
<dbReference type="InterPro" id="IPR050109">
    <property type="entry name" value="HTH-type_TetR-like_transc_reg"/>
</dbReference>
<keyword evidence="3 5" id="KW-0238">DNA-binding</keyword>
<dbReference type="SUPFAM" id="SSF46689">
    <property type="entry name" value="Homeodomain-like"/>
    <property type="match status" value="1"/>
</dbReference>
<dbReference type="Proteomes" id="UP000281708">
    <property type="component" value="Unassembled WGS sequence"/>
</dbReference>
<protein>
    <submittedName>
        <fullName evidence="7">TetR/AcrR family transcriptional regulator</fullName>
    </submittedName>
</protein>
<name>A0A3L8P800_9ACTN</name>
<sequence length="216" mass="23594">MVVSPVTDARQRILTAAADCIVRDGLAGVRMAAIAREAGVSSGLLHYHFDTKEQLFAEVLTFSSHLSDELTVQALDRAGTHPAQRLAAFLDRCLPSDDRLRHDWLLWQEFEVLSLRQPELAKASLELYETLYTAVADIVFEGVEAGVFELPAREVRTTAEAVVALCDGIGERVLAPDDLSLADARERVAVAAGRLVGHHGPLPSPVRDGVYQLSQR</sequence>
<dbReference type="SUPFAM" id="SSF48498">
    <property type="entry name" value="Tetracyclin repressor-like, C-terminal domain"/>
    <property type="match status" value="1"/>
</dbReference>
<dbReference type="InterPro" id="IPR001647">
    <property type="entry name" value="HTH_TetR"/>
</dbReference>
<dbReference type="InterPro" id="IPR039538">
    <property type="entry name" value="BetI_C"/>
</dbReference>
<dbReference type="PRINTS" id="PR00455">
    <property type="entry name" value="HTHTETR"/>
</dbReference>
<proteinExistence type="predicted"/>
<accession>A0A3L8P800</accession>
<dbReference type="Pfam" id="PF13977">
    <property type="entry name" value="TetR_C_6"/>
    <property type="match status" value="1"/>
</dbReference>
<gene>
    <name evidence="7" type="ORF">D9V37_02080</name>
</gene>
<feature type="DNA-binding region" description="H-T-H motif" evidence="5">
    <location>
        <begin position="30"/>
        <end position="49"/>
    </location>
</feature>
<keyword evidence="1" id="KW-0678">Repressor</keyword>
<keyword evidence="4" id="KW-0804">Transcription</keyword>
<keyword evidence="2" id="KW-0805">Transcription regulation</keyword>
<dbReference type="GO" id="GO:0003700">
    <property type="term" value="F:DNA-binding transcription factor activity"/>
    <property type="evidence" value="ECO:0007669"/>
    <property type="project" value="TreeGrafter"/>
</dbReference>